<sequence>MKEKSNQQDKDAQEGSALKTAGPDGEITAGFLLKKSGKTNSWSRRWFVLNEKSGKLGYTKKQEERHFRGVITLEVSIIMGEKNNFNMIIRYDS</sequence>
<dbReference type="Pfam" id="PF15409">
    <property type="entry name" value="PH_8"/>
    <property type="match status" value="1"/>
</dbReference>
<dbReference type="PROSITE" id="PS50003">
    <property type="entry name" value="PH_DOMAIN"/>
    <property type="match status" value="1"/>
</dbReference>
<evidence type="ECO:0000256" key="2">
    <source>
        <dbReference type="SAM" id="MobiDB-lite"/>
    </source>
</evidence>
<organism evidence="4">
    <name type="scientific">Rhizophora mucronata</name>
    <name type="common">Asiatic mangrove</name>
    <dbReference type="NCBI Taxonomy" id="61149"/>
    <lineage>
        <taxon>Eukaryota</taxon>
        <taxon>Viridiplantae</taxon>
        <taxon>Streptophyta</taxon>
        <taxon>Embryophyta</taxon>
        <taxon>Tracheophyta</taxon>
        <taxon>Spermatophyta</taxon>
        <taxon>Magnoliopsida</taxon>
        <taxon>eudicotyledons</taxon>
        <taxon>Gunneridae</taxon>
        <taxon>Pentapetalae</taxon>
        <taxon>rosids</taxon>
        <taxon>fabids</taxon>
        <taxon>Malpighiales</taxon>
        <taxon>Rhizophoraceae</taxon>
        <taxon>Rhizophora</taxon>
    </lineage>
</organism>
<proteinExistence type="inferred from homology"/>
<accession>A0A2P2K2N5</accession>
<feature type="compositionally biased region" description="Basic and acidic residues" evidence="2">
    <location>
        <begin position="1"/>
        <end position="13"/>
    </location>
</feature>
<dbReference type="EMBL" id="GGEC01019506">
    <property type="protein sequence ID" value="MBW99989.1"/>
    <property type="molecule type" value="Transcribed_RNA"/>
</dbReference>
<evidence type="ECO:0000259" key="3">
    <source>
        <dbReference type="PROSITE" id="PS50003"/>
    </source>
</evidence>
<protein>
    <submittedName>
        <fullName evidence="4">Dynamin-2A</fullName>
    </submittedName>
</protein>
<dbReference type="InterPro" id="IPR041680">
    <property type="entry name" value="PH_8"/>
</dbReference>
<dbReference type="InterPro" id="IPR001849">
    <property type="entry name" value="PH_domain"/>
</dbReference>
<reference evidence="4" key="1">
    <citation type="submission" date="2018-02" db="EMBL/GenBank/DDBJ databases">
        <title>Rhizophora mucronata_Transcriptome.</title>
        <authorList>
            <person name="Meera S.P."/>
            <person name="Sreeshan A."/>
            <person name="Augustine A."/>
        </authorList>
    </citation>
    <scope>NUCLEOTIDE SEQUENCE</scope>
    <source>
        <tissue evidence="4">Leaf</tissue>
    </source>
</reference>
<name>A0A2P2K2N5_RHIMU</name>
<dbReference type="InterPro" id="IPR011993">
    <property type="entry name" value="PH-like_dom_sf"/>
</dbReference>
<dbReference type="AlphaFoldDB" id="A0A2P2K2N5"/>
<feature type="region of interest" description="Disordered" evidence="2">
    <location>
        <begin position="1"/>
        <end position="24"/>
    </location>
</feature>
<feature type="domain" description="PH" evidence="3">
    <location>
        <begin position="25"/>
        <end position="93"/>
    </location>
</feature>
<comment type="similarity">
    <text evidence="1">Belongs to the OSBP family.</text>
</comment>
<evidence type="ECO:0000313" key="4">
    <source>
        <dbReference type="EMBL" id="MBW99989.1"/>
    </source>
</evidence>
<dbReference type="GO" id="GO:0006869">
    <property type="term" value="P:lipid transport"/>
    <property type="evidence" value="ECO:0007669"/>
    <property type="project" value="UniProtKB-ARBA"/>
</dbReference>
<dbReference type="Gene3D" id="2.30.29.30">
    <property type="entry name" value="Pleckstrin-homology domain (PH domain)/Phosphotyrosine-binding domain (PTB)"/>
    <property type="match status" value="1"/>
</dbReference>
<dbReference type="SUPFAM" id="SSF50729">
    <property type="entry name" value="PH domain-like"/>
    <property type="match status" value="1"/>
</dbReference>
<evidence type="ECO:0000256" key="1">
    <source>
        <dbReference type="ARBA" id="ARBA00008842"/>
    </source>
</evidence>